<comment type="caution">
    <text evidence="1">The sequence shown here is derived from an EMBL/GenBank/DDBJ whole genome shotgun (WGS) entry which is preliminary data.</text>
</comment>
<evidence type="ECO:0000313" key="1">
    <source>
        <dbReference type="EMBL" id="OBA26047.1"/>
    </source>
</evidence>
<protein>
    <submittedName>
        <fullName evidence="1">Uncharacterized protein</fullName>
    </submittedName>
</protein>
<dbReference type="OrthoDB" id="3972730at2759"/>
<reference evidence="2" key="1">
    <citation type="journal article" date="2016" name="Proc. Natl. Acad. Sci. U.S.A.">
        <title>Comparative genomics of biotechnologically important yeasts.</title>
        <authorList>
            <person name="Riley R."/>
            <person name="Haridas S."/>
            <person name="Wolfe K.H."/>
            <person name="Lopes M.R."/>
            <person name="Hittinger C.T."/>
            <person name="Goeker M."/>
            <person name="Salamov A.A."/>
            <person name="Wisecaver J.H."/>
            <person name="Long T.M."/>
            <person name="Calvey C.H."/>
            <person name="Aerts A.L."/>
            <person name="Barry K.W."/>
            <person name="Choi C."/>
            <person name="Clum A."/>
            <person name="Coughlan A.Y."/>
            <person name="Deshpande S."/>
            <person name="Douglass A.P."/>
            <person name="Hanson S.J."/>
            <person name="Klenk H.-P."/>
            <person name="LaButti K.M."/>
            <person name="Lapidus A."/>
            <person name="Lindquist E.A."/>
            <person name="Lipzen A.M."/>
            <person name="Meier-Kolthoff J.P."/>
            <person name="Ohm R.A."/>
            <person name="Otillar R.P."/>
            <person name="Pangilinan J.L."/>
            <person name="Peng Y."/>
            <person name="Rokas A."/>
            <person name="Rosa C.A."/>
            <person name="Scheuner C."/>
            <person name="Sibirny A.A."/>
            <person name="Slot J.C."/>
            <person name="Stielow J.B."/>
            <person name="Sun H."/>
            <person name="Kurtzman C.P."/>
            <person name="Blackwell M."/>
            <person name="Grigoriev I.V."/>
            <person name="Jeffries T.W."/>
        </authorList>
    </citation>
    <scope>NUCLEOTIDE SEQUENCE [LARGE SCALE GENOMIC DNA]</scope>
    <source>
        <strain evidence="2">NRRL Y-1626</strain>
    </source>
</reference>
<keyword evidence="2" id="KW-1185">Reference proteome</keyword>
<dbReference type="InterPro" id="IPR038657">
    <property type="entry name" value="Ribosomal_bL19_sf"/>
</dbReference>
<gene>
    <name evidence="1" type="ORF">HANVADRAFT_53467</name>
</gene>
<dbReference type="Gene3D" id="2.30.30.790">
    <property type="match status" value="1"/>
</dbReference>
<proteinExistence type="predicted"/>
<sequence length="262" mass="30282">MLSNSSLVIKRGLKFVPKHTKKFKGDIPVHKPIEAKIPSAKGQDIFDLYIEKKISQLDPSGWKTKAIATSNIPTLEHYKQHLEANKNKDSKELIQNDKYETSSMQLFNKTNNSILDAWKYYPYTQQQFFEEIQTTQNPVKNFPLPLRLGDVIRLRFKTNLSTEPEMFGQVFNLNSKKMDSTIFIRGKNGDVFTEAKIPVYLPDLISLEIVDRVVDEPILDWNVRKTGESNDALDLSALAEQFKKDELKRRVARMKAYKEKQA</sequence>
<dbReference type="Proteomes" id="UP000092321">
    <property type="component" value="Unassembled WGS sequence"/>
</dbReference>
<accession>A0A1B7TBF9</accession>
<dbReference type="EMBL" id="LXPE01000026">
    <property type="protein sequence ID" value="OBA26047.1"/>
    <property type="molecule type" value="Genomic_DNA"/>
</dbReference>
<name>A0A1B7TBF9_9ASCO</name>
<organism evidence="1 2">
    <name type="scientific">Hanseniaspora valbyensis NRRL Y-1626</name>
    <dbReference type="NCBI Taxonomy" id="766949"/>
    <lineage>
        <taxon>Eukaryota</taxon>
        <taxon>Fungi</taxon>
        <taxon>Dikarya</taxon>
        <taxon>Ascomycota</taxon>
        <taxon>Saccharomycotina</taxon>
        <taxon>Saccharomycetes</taxon>
        <taxon>Saccharomycodales</taxon>
        <taxon>Saccharomycodaceae</taxon>
        <taxon>Hanseniaspora</taxon>
    </lineage>
</organism>
<feature type="non-terminal residue" evidence="1">
    <location>
        <position position="262"/>
    </location>
</feature>
<dbReference type="AlphaFoldDB" id="A0A1B7TBF9"/>
<evidence type="ECO:0000313" key="2">
    <source>
        <dbReference type="Proteomes" id="UP000092321"/>
    </source>
</evidence>